<dbReference type="PANTHER" id="PTHR48094">
    <property type="entry name" value="PROTEIN/NUCLEIC ACID DEGLYCASE DJ-1-RELATED"/>
    <property type="match status" value="1"/>
</dbReference>
<dbReference type="Gene3D" id="3.40.50.880">
    <property type="match status" value="1"/>
</dbReference>
<sequence length="328" mass="33662">MVAAGLTAMVAVANGSEDIEFVTVVDVLHRARVLVTVASVHEEKTVAMAHGTKVVADKTIEEVADTIFDLIVVPGGLPGSTHCAESATLMKMLRAQRDAKRLYAAICAAPAVVLGAGGILDGETAAVGYPGFEDAIPNIGTGRVCVSGRCITSRGPGTAMEFALKLVEVLCGTQIKDQLNACTWAGADLPEDAQEGGDQRDVEVVGVDARYLGAGPQDRPNAEVEEAVEHGVGMQSRQGGAGTPLAKGREALQVPHAVADSGHEGAGAVLVLVLSVSESNGNDVGGAWTASAGQSKTYPVDEPLKEPQLEVKPPQERSSADAPTAGGR</sequence>
<gene>
    <name evidence="4" type="ORF">BcabD6B2_35250</name>
</gene>
<dbReference type="EMBL" id="BPLF01000003">
    <property type="protein sequence ID" value="GIX64090.1"/>
    <property type="molecule type" value="Genomic_DNA"/>
</dbReference>
<evidence type="ECO:0000313" key="5">
    <source>
        <dbReference type="Proteomes" id="UP001497744"/>
    </source>
</evidence>
<evidence type="ECO:0000259" key="3">
    <source>
        <dbReference type="Pfam" id="PF01965"/>
    </source>
</evidence>
<reference evidence="4 5" key="1">
    <citation type="submission" date="2021-06" db="EMBL/GenBank/DDBJ databases">
        <title>Genome sequence of Babesia caballi.</title>
        <authorList>
            <person name="Yamagishi J."/>
            <person name="Kidaka T."/>
            <person name="Ochi A."/>
        </authorList>
    </citation>
    <scope>NUCLEOTIDE SEQUENCE [LARGE SCALE GENOMIC DNA]</scope>
    <source>
        <strain evidence="4">USDA-D6B2</strain>
    </source>
</reference>
<dbReference type="PANTHER" id="PTHR48094:SF12">
    <property type="entry name" value="PARKINSON DISEASE PROTEIN 7 HOMOLOG"/>
    <property type="match status" value="1"/>
</dbReference>
<keyword evidence="5" id="KW-1185">Reference proteome</keyword>
<dbReference type="Pfam" id="PF01965">
    <property type="entry name" value="DJ-1_PfpI"/>
    <property type="match status" value="1"/>
</dbReference>
<dbReference type="GO" id="GO:1903189">
    <property type="term" value="P:glyoxal metabolic process"/>
    <property type="evidence" value="ECO:0007669"/>
    <property type="project" value="TreeGrafter"/>
</dbReference>
<dbReference type="GeneID" id="94195571"/>
<dbReference type="FunFam" id="3.40.50.880:FF:000015">
    <property type="entry name" value="Protein DJ-1 homolog C"/>
    <property type="match status" value="1"/>
</dbReference>
<protein>
    <submittedName>
        <fullName evidence="4">DJ-1, putative</fullName>
    </submittedName>
</protein>
<dbReference type="RefSeq" id="XP_067716159.1">
    <property type="nucleotide sequence ID" value="XM_067860058.1"/>
</dbReference>
<dbReference type="NCBIfam" id="TIGR01383">
    <property type="entry name" value="not_thiJ"/>
    <property type="match status" value="1"/>
</dbReference>
<feature type="compositionally biased region" description="Basic and acidic residues" evidence="2">
    <location>
        <begin position="302"/>
        <end position="319"/>
    </location>
</feature>
<dbReference type="InterPro" id="IPR006287">
    <property type="entry name" value="DJ-1"/>
</dbReference>
<dbReference type="Proteomes" id="UP001497744">
    <property type="component" value="Unassembled WGS sequence"/>
</dbReference>
<dbReference type="CDD" id="cd03135">
    <property type="entry name" value="GATase1_DJ-1"/>
    <property type="match status" value="1"/>
</dbReference>
<dbReference type="InterPro" id="IPR029062">
    <property type="entry name" value="Class_I_gatase-like"/>
</dbReference>
<dbReference type="InterPro" id="IPR002818">
    <property type="entry name" value="DJ-1/PfpI"/>
</dbReference>
<organism evidence="4 5">
    <name type="scientific">Babesia caballi</name>
    <dbReference type="NCBI Taxonomy" id="5871"/>
    <lineage>
        <taxon>Eukaryota</taxon>
        <taxon>Sar</taxon>
        <taxon>Alveolata</taxon>
        <taxon>Apicomplexa</taxon>
        <taxon>Aconoidasida</taxon>
        <taxon>Piroplasmida</taxon>
        <taxon>Babesiidae</taxon>
        <taxon>Babesia</taxon>
    </lineage>
</organism>
<accession>A0AAV4LW38</accession>
<name>A0AAV4LW38_BABCB</name>
<evidence type="ECO:0000256" key="1">
    <source>
        <dbReference type="ARBA" id="ARBA00022737"/>
    </source>
</evidence>
<proteinExistence type="predicted"/>
<evidence type="ECO:0000256" key="2">
    <source>
        <dbReference type="SAM" id="MobiDB-lite"/>
    </source>
</evidence>
<keyword evidence="1" id="KW-0677">Repeat</keyword>
<evidence type="ECO:0000313" key="4">
    <source>
        <dbReference type="EMBL" id="GIX64090.1"/>
    </source>
</evidence>
<dbReference type="SUPFAM" id="SSF52317">
    <property type="entry name" value="Class I glutamine amidotransferase-like"/>
    <property type="match status" value="1"/>
</dbReference>
<feature type="region of interest" description="Disordered" evidence="2">
    <location>
        <begin position="281"/>
        <end position="328"/>
    </location>
</feature>
<feature type="domain" description="DJ-1/PfpI" evidence="3">
    <location>
        <begin position="8"/>
        <end position="168"/>
    </location>
</feature>
<dbReference type="GO" id="GO:0005737">
    <property type="term" value="C:cytoplasm"/>
    <property type="evidence" value="ECO:0007669"/>
    <property type="project" value="UniProtKB-ARBA"/>
</dbReference>
<dbReference type="InterPro" id="IPR050325">
    <property type="entry name" value="Prot/Nucl_acid_deglycase"/>
</dbReference>
<comment type="caution">
    <text evidence="4">The sequence shown here is derived from an EMBL/GenBank/DDBJ whole genome shotgun (WGS) entry which is preliminary data.</text>
</comment>
<dbReference type="AlphaFoldDB" id="A0AAV4LW38"/>